<dbReference type="InterPro" id="IPR000178">
    <property type="entry name" value="TF_IF2_bacterial-like"/>
</dbReference>
<feature type="binding site" evidence="9">
    <location>
        <begin position="429"/>
        <end position="432"/>
    </location>
    <ligand>
        <name>GTP</name>
        <dbReference type="ChEBI" id="CHEBI:37565"/>
    </ligand>
</feature>
<dbReference type="FunFam" id="2.40.30.10:FF:000007">
    <property type="entry name" value="Translation initiation factor IF-2"/>
    <property type="match status" value="1"/>
</dbReference>
<dbReference type="Gene3D" id="3.40.50.300">
    <property type="entry name" value="P-loop containing nucleotide triphosphate hydrolases"/>
    <property type="match status" value="1"/>
</dbReference>
<keyword evidence="4 9" id="KW-0963">Cytoplasm</keyword>
<dbReference type="HAMAP" id="MF_00100_B">
    <property type="entry name" value="IF_2_B"/>
    <property type="match status" value="1"/>
</dbReference>
<evidence type="ECO:0000256" key="5">
    <source>
        <dbReference type="ARBA" id="ARBA00022540"/>
    </source>
</evidence>
<dbReference type="STRING" id="1408281.Epro_0794"/>
<dbReference type="InterPro" id="IPR044145">
    <property type="entry name" value="IF2_II"/>
</dbReference>
<dbReference type="OrthoDB" id="9811804at2"/>
<dbReference type="SUPFAM" id="SSF52156">
    <property type="entry name" value="Initiation factor IF2/eIF5b, domain 3"/>
    <property type="match status" value="1"/>
</dbReference>
<keyword evidence="8 9" id="KW-0342">GTP-binding</keyword>
<feature type="domain" description="Tr-type G" evidence="13">
    <location>
        <begin position="319"/>
        <end position="489"/>
    </location>
</feature>
<dbReference type="FunFam" id="3.40.50.300:FF:000019">
    <property type="entry name" value="Translation initiation factor IF-2"/>
    <property type="match status" value="1"/>
</dbReference>
<dbReference type="RefSeq" id="WP_052570711.1">
    <property type="nucleotide sequence ID" value="NZ_CP009498.1"/>
</dbReference>
<keyword evidence="6 9" id="KW-0547">Nucleotide-binding</keyword>
<dbReference type="CDD" id="cd03702">
    <property type="entry name" value="IF2_mtIF2_II"/>
    <property type="match status" value="1"/>
</dbReference>
<dbReference type="InterPro" id="IPR036925">
    <property type="entry name" value="TIF_IF2_dom3_sf"/>
</dbReference>
<dbReference type="FunFam" id="2.40.30.10:FF:000008">
    <property type="entry name" value="Translation initiation factor IF-2"/>
    <property type="match status" value="1"/>
</dbReference>
<evidence type="ECO:0000256" key="2">
    <source>
        <dbReference type="ARBA" id="ARBA00007733"/>
    </source>
</evidence>
<evidence type="ECO:0000259" key="13">
    <source>
        <dbReference type="PROSITE" id="PS51722"/>
    </source>
</evidence>
<dbReference type="SUPFAM" id="SSF52540">
    <property type="entry name" value="P-loop containing nucleoside triphosphate hydrolases"/>
    <property type="match status" value="1"/>
</dbReference>
<evidence type="ECO:0000256" key="10">
    <source>
        <dbReference type="RuleBase" id="RU000644"/>
    </source>
</evidence>
<feature type="compositionally biased region" description="Basic and acidic residues" evidence="12">
    <location>
        <begin position="112"/>
        <end position="125"/>
    </location>
</feature>
<dbReference type="SUPFAM" id="SSF50447">
    <property type="entry name" value="Translation proteins"/>
    <property type="match status" value="2"/>
</dbReference>
<dbReference type="Gene3D" id="2.40.30.10">
    <property type="entry name" value="Translation factors"/>
    <property type="match status" value="2"/>
</dbReference>
<dbReference type="Pfam" id="PF11987">
    <property type="entry name" value="IF-2"/>
    <property type="match status" value="1"/>
</dbReference>
<dbReference type="InterPro" id="IPR015760">
    <property type="entry name" value="TIF_IF2"/>
</dbReference>
<dbReference type="AlphaFoldDB" id="A0A0G3WIN3"/>
<evidence type="ECO:0000256" key="6">
    <source>
        <dbReference type="ARBA" id="ARBA00022741"/>
    </source>
</evidence>
<gene>
    <name evidence="9 14" type="primary">infB</name>
    <name evidence="14" type="ORF">Epro_0794</name>
</gene>
<protein>
    <recommendedName>
        <fullName evidence="3 9">Translation initiation factor IF-2</fullName>
    </recommendedName>
</protein>
<name>A0A0G3WIN3_9BACT</name>
<dbReference type="EMBL" id="CP009498">
    <property type="protein sequence ID" value="AKL98173.1"/>
    <property type="molecule type" value="Genomic_DNA"/>
</dbReference>
<dbReference type="Pfam" id="PF04760">
    <property type="entry name" value="IF2_N"/>
    <property type="match status" value="1"/>
</dbReference>
<sequence length="817" mass="88603">MPTTKIKAADSDTEKTKKKPSAKKETAAKKTVKKTEDGAEKKAVKVKAVSKKQAVAKTESKKTKAAKAPSVAKKPAKKTTAEKDHVAQTETKHAEHKAAHIKTEAHKIEHAAHEIKHEHKPEHKTHIAVQKVEPVKKHEEKPAHVSHAAHQTHHQPQKPVVPAVSAQPKPQEQKNIPAAVAPKKTEQKSVETKPPQPQVQPEQPKQVTPEQPKPVQPQQTQSTPEIKKPEEPAAPETLGVISINELVTVKDLSEKMKLKVGDVIKKLMSMGTLVTINQRLDTDIAILVASELGYDAKLVSIYSEEKVENKIEDPAKLKPRSPVVTIMGHVDHGKTSLLDAIRSSNVAGGEHGGITQHIGAYRVLTQTGGYVTFLDTPGHEAFTAMRSRGAQVTDVVILVVSATDGVMPQTIEAINHAKAANVPVIVAVNKIDLPGADPQKIRQELSNYGLVPEDWGGENIMIDISAKKRLHIDSLLEMVLLKAEMMELKANPDRSAEGIVVEAKLDPRKGPVATLLVQTGTLKIGDNLVIGTTYGKVRAMSDEHGKRFTEAVPSTPVEVLGINEPPQAGDKFVVVSHESHAREIAQSRKEKAKAASLKPRHHLSLLDISAGNTKDLSIILKADVQGSLGALSDSLERMSTSEITLKIIHKGAGSITESDVALAVASDALIVGFNLRPDAAVEKLAEHEGVTINVYRIIYDLIADVKAAMEGLLDPDTKEKILGKAVVKQVFKLSSFGTISGCSVIDGKIQRGSKVRLLRDNVIVFEGNISSLKRFKDDVKEVEKGYECGIGLENYSDIKPGDIVENFTTEKIARKLD</sequence>
<keyword evidence="15" id="KW-1185">Reference proteome</keyword>
<evidence type="ECO:0000313" key="15">
    <source>
        <dbReference type="Proteomes" id="UP000035337"/>
    </source>
</evidence>
<reference evidence="14 15" key="1">
    <citation type="submission" date="2014-09" db="EMBL/GenBank/DDBJ databases">
        <title>Complete genome sequence of Endomicrobium proavitum.</title>
        <authorList>
            <person name="Zheng H."/>
        </authorList>
    </citation>
    <scope>NUCLEOTIDE SEQUENCE [LARGE SCALE GENOMIC DNA]</scope>
    <source>
        <strain evidence="14 15">Rsa215</strain>
    </source>
</reference>
<evidence type="ECO:0000256" key="7">
    <source>
        <dbReference type="ARBA" id="ARBA00022917"/>
    </source>
</evidence>
<feature type="binding site" evidence="9">
    <location>
        <begin position="375"/>
        <end position="379"/>
    </location>
    <ligand>
        <name>GTP</name>
        <dbReference type="ChEBI" id="CHEBI:37565"/>
    </ligand>
</feature>
<dbReference type="NCBIfam" id="TIGR00231">
    <property type="entry name" value="small_GTP"/>
    <property type="match status" value="1"/>
</dbReference>
<dbReference type="PATRIC" id="fig|1408281.3.peg.813"/>
<keyword evidence="7 9" id="KW-0648">Protein biosynthesis</keyword>
<comment type="function">
    <text evidence="9 10">One of the essential components for the initiation of protein synthesis. Protects formylmethionyl-tRNA from spontaneous hydrolysis and promotes its binding to the 30S ribosomal subunits. Also involved in the hydrolysis of GTP during the formation of the 70S ribosomal complex.</text>
</comment>
<dbReference type="KEGG" id="epo:Epro_0794"/>
<evidence type="ECO:0000256" key="8">
    <source>
        <dbReference type="ARBA" id="ARBA00023134"/>
    </source>
</evidence>
<dbReference type="InterPro" id="IPR000795">
    <property type="entry name" value="T_Tr_GTP-bd_dom"/>
</dbReference>
<dbReference type="FunFam" id="3.40.50.10050:FF:000001">
    <property type="entry name" value="Translation initiation factor IF-2"/>
    <property type="match status" value="1"/>
</dbReference>
<dbReference type="InterPro" id="IPR009000">
    <property type="entry name" value="Transl_B-barrel_sf"/>
</dbReference>
<dbReference type="GO" id="GO:0005525">
    <property type="term" value="F:GTP binding"/>
    <property type="evidence" value="ECO:0007669"/>
    <property type="project" value="UniProtKB-KW"/>
</dbReference>
<dbReference type="InterPro" id="IPR004161">
    <property type="entry name" value="EFTu-like_2"/>
</dbReference>
<dbReference type="GO" id="GO:0003924">
    <property type="term" value="F:GTPase activity"/>
    <property type="evidence" value="ECO:0007669"/>
    <property type="project" value="UniProtKB-UniRule"/>
</dbReference>
<keyword evidence="5 9" id="KW-0396">Initiation factor</keyword>
<evidence type="ECO:0000256" key="3">
    <source>
        <dbReference type="ARBA" id="ARBA00020675"/>
    </source>
</evidence>
<dbReference type="PANTHER" id="PTHR43381">
    <property type="entry name" value="TRANSLATION INITIATION FACTOR IF-2-RELATED"/>
    <property type="match status" value="1"/>
</dbReference>
<comment type="caution">
    <text evidence="9">Lacks conserved residue(s) required for the propagation of feature annotation.</text>
</comment>
<dbReference type="NCBIfam" id="TIGR00487">
    <property type="entry name" value="IF-2"/>
    <property type="match status" value="1"/>
</dbReference>
<dbReference type="Pfam" id="PF00009">
    <property type="entry name" value="GTP_EFTU"/>
    <property type="match status" value="1"/>
</dbReference>
<evidence type="ECO:0000256" key="11">
    <source>
        <dbReference type="RuleBase" id="RU000645"/>
    </source>
</evidence>
<dbReference type="CDD" id="cd03692">
    <property type="entry name" value="mtIF2_IVc"/>
    <property type="match status" value="1"/>
</dbReference>
<dbReference type="GO" id="GO:0005829">
    <property type="term" value="C:cytosol"/>
    <property type="evidence" value="ECO:0007669"/>
    <property type="project" value="TreeGrafter"/>
</dbReference>
<dbReference type="PROSITE" id="PS01176">
    <property type="entry name" value="IF2"/>
    <property type="match status" value="1"/>
</dbReference>
<feature type="compositionally biased region" description="Basic and acidic residues" evidence="12">
    <location>
        <begin position="79"/>
        <end position="99"/>
    </location>
</feature>
<comment type="similarity">
    <text evidence="2 9 10">Belongs to the TRAFAC class translation factor GTPase superfamily. Classic translation factor GTPase family. IF-2 subfamily.</text>
</comment>
<dbReference type="PANTHER" id="PTHR43381:SF5">
    <property type="entry name" value="TR-TYPE G DOMAIN-CONTAINING PROTEIN"/>
    <property type="match status" value="1"/>
</dbReference>
<comment type="subcellular location">
    <subcellularLocation>
        <location evidence="1 9 11">Cytoplasm</location>
    </subcellularLocation>
</comment>
<dbReference type="GO" id="GO:0003743">
    <property type="term" value="F:translation initiation factor activity"/>
    <property type="evidence" value="ECO:0007669"/>
    <property type="project" value="UniProtKB-UniRule"/>
</dbReference>
<dbReference type="CDD" id="cd01887">
    <property type="entry name" value="IF2_eIF5B"/>
    <property type="match status" value="1"/>
</dbReference>
<feature type="compositionally biased region" description="Low complexity" evidence="12">
    <location>
        <begin position="199"/>
        <end position="210"/>
    </location>
</feature>
<dbReference type="Proteomes" id="UP000035337">
    <property type="component" value="Chromosome"/>
</dbReference>
<dbReference type="InterPro" id="IPR005225">
    <property type="entry name" value="Small_GTP-bd"/>
</dbReference>
<feature type="binding site" evidence="9">
    <location>
        <begin position="328"/>
        <end position="335"/>
    </location>
    <ligand>
        <name>GTP</name>
        <dbReference type="ChEBI" id="CHEBI:37565"/>
    </ligand>
</feature>
<feature type="region of interest" description="Disordered" evidence="12">
    <location>
        <begin position="112"/>
        <end position="236"/>
    </location>
</feature>
<dbReference type="InterPro" id="IPR027417">
    <property type="entry name" value="P-loop_NTPase"/>
</dbReference>
<evidence type="ECO:0000256" key="12">
    <source>
        <dbReference type="SAM" id="MobiDB-lite"/>
    </source>
</evidence>
<feature type="compositionally biased region" description="Basic and acidic residues" evidence="12">
    <location>
        <begin position="133"/>
        <end position="143"/>
    </location>
</feature>
<evidence type="ECO:0000313" key="14">
    <source>
        <dbReference type="EMBL" id="AKL98173.1"/>
    </source>
</evidence>
<dbReference type="InterPro" id="IPR053905">
    <property type="entry name" value="EF-G-like_DII"/>
</dbReference>
<proteinExistence type="inferred from homology"/>
<dbReference type="Pfam" id="PF22042">
    <property type="entry name" value="EF-G_D2"/>
    <property type="match status" value="1"/>
</dbReference>
<evidence type="ECO:0000256" key="1">
    <source>
        <dbReference type="ARBA" id="ARBA00004496"/>
    </source>
</evidence>
<feature type="compositionally biased region" description="Basic and acidic residues" evidence="12">
    <location>
        <begin position="22"/>
        <end position="43"/>
    </location>
</feature>
<dbReference type="InterPro" id="IPR023115">
    <property type="entry name" value="TIF_IF2_dom3"/>
</dbReference>
<dbReference type="InterPro" id="IPR006847">
    <property type="entry name" value="IF2_N"/>
</dbReference>
<dbReference type="Gene3D" id="3.40.50.10050">
    <property type="entry name" value="Translation initiation factor IF- 2, domain 3"/>
    <property type="match status" value="1"/>
</dbReference>
<organism evidence="14 15">
    <name type="scientific">Endomicrobium proavitum</name>
    <dbReference type="NCBI Taxonomy" id="1408281"/>
    <lineage>
        <taxon>Bacteria</taxon>
        <taxon>Pseudomonadati</taxon>
        <taxon>Elusimicrobiota</taxon>
        <taxon>Endomicrobiia</taxon>
        <taxon>Endomicrobiales</taxon>
        <taxon>Endomicrobiaceae</taxon>
        <taxon>Endomicrobium</taxon>
    </lineage>
</organism>
<feature type="region of interest" description="Disordered" evidence="12">
    <location>
        <begin position="1"/>
        <end position="99"/>
    </location>
</feature>
<dbReference type="PROSITE" id="PS51722">
    <property type="entry name" value="G_TR_2"/>
    <property type="match status" value="1"/>
</dbReference>
<evidence type="ECO:0000256" key="4">
    <source>
        <dbReference type="ARBA" id="ARBA00022490"/>
    </source>
</evidence>
<evidence type="ECO:0000256" key="9">
    <source>
        <dbReference type="HAMAP-Rule" id="MF_00100"/>
    </source>
</evidence>
<accession>A0A0G3WIN3</accession>
<dbReference type="Pfam" id="PF03144">
    <property type="entry name" value="GTP_EFTU_D2"/>
    <property type="match status" value="1"/>
</dbReference>